<feature type="compositionally biased region" description="Polar residues" evidence="1">
    <location>
        <begin position="36"/>
        <end position="75"/>
    </location>
</feature>
<keyword evidence="3" id="KW-1185">Reference proteome</keyword>
<name>A0AAW0SG57_SCYPA</name>
<gene>
    <name evidence="2" type="ORF">O3P69_014968</name>
</gene>
<reference evidence="2 3" key="1">
    <citation type="submission" date="2023-03" db="EMBL/GenBank/DDBJ databases">
        <title>High-quality genome of Scylla paramamosain provides insights in environmental adaptation.</title>
        <authorList>
            <person name="Zhang L."/>
        </authorList>
    </citation>
    <scope>NUCLEOTIDE SEQUENCE [LARGE SCALE GENOMIC DNA]</scope>
    <source>
        <strain evidence="2">LZ_2023a</strain>
        <tissue evidence="2">Muscle</tissue>
    </source>
</reference>
<dbReference type="AlphaFoldDB" id="A0AAW0SG57"/>
<comment type="caution">
    <text evidence="2">The sequence shown here is derived from an EMBL/GenBank/DDBJ whole genome shotgun (WGS) entry which is preliminary data.</text>
</comment>
<feature type="region of interest" description="Disordered" evidence="1">
    <location>
        <begin position="158"/>
        <end position="194"/>
    </location>
</feature>
<dbReference type="Proteomes" id="UP001487740">
    <property type="component" value="Unassembled WGS sequence"/>
</dbReference>
<feature type="compositionally biased region" description="Low complexity" evidence="1">
    <location>
        <begin position="175"/>
        <end position="187"/>
    </location>
</feature>
<accession>A0AAW0SG57</accession>
<feature type="region of interest" description="Disordered" evidence="1">
    <location>
        <begin position="1"/>
        <end position="111"/>
    </location>
</feature>
<organism evidence="2 3">
    <name type="scientific">Scylla paramamosain</name>
    <name type="common">Mud crab</name>
    <dbReference type="NCBI Taxonomy" id="85552"/>
    <lineage>
        <taxon>Eukaryota</taxon>
        <taxon>Metazoa</taxon>
        <taxon>Ecdysozoa</taxon>
        <taxon>Arthropoda</taxon>
        <taxon>Crustacea</taxon>
        <taxon>Multicrustacea</taxon>
        <taxon>Malacostraca</taxon>
        <taxon>Eumalacostraca</taxon>
        <taxon>Eucarida</taxon>
        <taxon>Decapoda</taxon>
        <taxon>Pleocyemata</taxon>
        <taxon>Brachyura</taxon>
        <taxon>Eubrachyura</taxon>
        <taxon>Portunoidea</taxon>
        <taxon>Portunidae</taxon>
        <taxon>Portuninae</taxon>
        <taxon>Scylla</taxon>
    </lineage>
</organism>
<proteinExistence type="predicted"/>
<evidence type="ECO:0000313" key="3">
    <source>
        <dbReference type="Proteomes" id="UP001487740"/>
    </source>
</evidence>
<protein>
    <submittedName>
        <fullName evidence="2">Uncharacterized protein</fullName>
    </submittedName>
</protein>
<sequence length="291" mass="31165">MEYSGPASISAVEADLALSDDEDITDQHWPPVDLNKQCSGSTPWQPQVDVSPSATQPSTSTKRPMDQTSNTSDSLSPAPKSSRHIEPPHPTAPLSPPSSHDPHNSSRAGLVPPAFAPRADYVKLIFCGSPSVDTKLRWLSDVKAFHLDRVGRVVNTLPPALHTSRQAPPPPPRPRAGATSHSSATTTPESPQVTALRETVAQLTARCTAIEARFEAIDARFAAIEAGTASIRTAAGRTLDTLVESNQALVATLTTFSERLDNIAASFEKLSVRFPEDPPRRPPLRLATALL</sequence>
<evidence type="ECO:0000256" key="1">
    <source>
        <dbReference type="SAM" id="MobiDB-lite"/>
    </source>
</evidence>
<evidence type="ECO:0000313" key="2">
    <source>
        <dbReference type="EMBL" id="KAK8373815.1"/>
    </source>
</evidence>
<dbReference type="EMBL" id="JARAKH010000870">
    <property type="protein sequence ID" value="KAK8373815.1"/>
    <property type="molecule type" value="Genomic_DNA"/>
</dbReference>